<comment type="function">
    <text evidence="1">Transcription factor involved in RNA polymerase II transcription regulation. May function in both SPT15/TBP post-recruitment and recruitment steps of transcription.</text>
</comment>
<reference evidence="6 7" key="1">
    <citation type="journal article" date="2018" name="Mol. Biol. Evol.">
        <title>Broad Genomic Sampling Reveals a Smut Pathogenic Ancestry of the Fungal Clade Ustilaginomycotina.</title>
        <authorList>
            <person name="Kijpornyongpan T."/>
            <person name="Mondo S.J."/>
            <person name="Barry K."/>
            <person name="Sandor L."/>
            <person name="Lee J."/>
            <person name="Lipzen A."/>
            <person name="Pangilinan J."/>
            <person name="LaButti K."/>
            <person name="Hainaut M."/>
            <person name="Henrissat B."/>
            <person name="Grigoriev I.V."/>
            <person name="Spatafora J.W."/>
            <person name="Aime M.C."/>
        </authorList>
    </citation>
    <scope>NUCLEOTIDE SEQUENCE [LARGE SCALE GENOMIC DNA]</scope>
    <source>
        <strain evidence="6 7">MCA 4186</strain>
    </source>
</reference>
<evidence type="ECO:0000256" key="2">
    <source>
        <dbReference type="ARBA" id="ARBA00037992"/>
    </source>
</evidence>
<evidence type="ECO:0000313" key="6">
    <source>
        <dbReference type="EMBL" id="PWN96461.1"/>
    </source>
</evidence>
<dbReference type="InterPro" id="IPR017923">
    <property type="entry name" value="TFIIS_N"/>
</dbReference>
<feature type="compositionally biased region" description="Basic and acidic residues" evidence="4">
    <location>
        <begin position="410"/>
        <end position="424"/>
    </location>
</feature>
<feature type="compositionally biased region" description="Acidic residues" evidence="4">
    <location>
        <begin position="205"/>
        <end position="214"/>
    </location>
</feature>
<evidence type="ECO:0000259" key="5">
    <source>
        <dbReference type="PROSITE" id="PS51319"/>
    </source>
</evidence>
<feature type="region of interest" description="Disordered" evidence="4">
    <location>
        <begin position="1"/>
        <end position="214"/>
    </location>
</feature>
<dbReference type="STRING" id="58919.A0A316Z4H6"/>
<evidence type="ECO:0000256" key="1">
    <source>
        <dbReference type="ARBA" id="ARBA00037349"/>
    </source>
</evidence>
<keyword evidence="3" id="KW-0539">Nucleus</keyword>
<comment type="subcellular location">
    <subcellularLocation>
        <location evidence="3">Nucleus</location>
    </subcellularLocation>
</comment>
<dbReference type="EMBL" id="KZ819299">
    <property type="protein sequence ID" value="PWN96461.1"/>
    <property type="molecule type" value="Genomic_DNA"/>
</dbReference>
<accession>A0A316Z4H6</accession>
<feature type="compositionally biased region" description="Acidic residues" evidence="4">
    <location>
        <begin position="128"/>
        <end position="137"/>
    </location>
</feature>
<evidence type="ECO:0000256" key="3">
    <source>
        <dbReference type="PROSITE-ProRule" id="PRU00649"/>
    </source>
</evidence>
<dbReference type="RefSeq" id="XP_025596740.1">
    <property type="nucleotide sequence ID" value="XM_025742980.1"/>
</dbReference>
<evidence type="ECO:0000256" key="4">
    <source>
        <dbReference type="SAM" id="MobiDB-lite"/>
    </source>
</evidence>
<keyword evidence="7" id="KW-1185">Reference proteome</keyword>
<protein>
    <recommendedName>
        <fullName evidence="5">TFIIS N-terminal domain-containing protein</fullName>
    </recommendedName>
</protein>
<organism evidence="6 7">
    <name type="scientific">Tilletiopsis washingtonensis</name>
    <dbReference type="NCBI Taxonomy" id="58919"/>
    <lineage>
        <taxon>Eukaryota</taxon>
        <taxon>Fungi</taxon>
        <taxon>Dikarya</taxon>
        <taxon>Basidiomycota</taxon>
        <taxon>Ustilaginomycotina</taxon>
        <taxon>Exobasidiomycetes</taxon>
        <taxon>Entylomatales</taxon>
        <taxon>Entylomatales incertae sedis</taxon>
        <taxon>Tilletiopsis</taxon>
    </lineage>
</organism>
<evidence type="ECO:0000313" key="7">
    <source>
        <dbReference type="Proteomes" id="UP000245946"/>
    </source>
</evidence>
<name>A0A316Z4H6_9BASI</name>
<dbReference type="Pfam" id="PF08711">
    <property type="entry name" value="Med26"/>
    <property type="match status" value="1"/>
</dbReference>
<dbReference type="Gene3D" id="1.20.930.10">
    <property type="entry name" value="Conserved domain common to transcription factors TFIIS, elongin A, CRSP70"/>
    <property type="match status" value="1"/>
</dbReference>
<dbReference type="GeneID" id="37270524"/>
<gene>
    <name evidence="6" type="ORF">FA09DRAFT_331332</name>
</gene>
<dbReference type="PROSITE" id="PS51319">
    <property type="entry name" value="TFIIS_N"/>
    <property type="match status" value="1"/>
</dbReference>
<feature type="region of interest" description="Disordered" evidence="4">
    <location>
        <begin position="377"/>
        <end position="434"/>
    </location>
</feature>
<proteinExistence type="inferred from homology"/>
<dbReference type="OrthoDB" id="21124at2759"/>
<feature type="compositionally biased region" description="Basic residues" evidence="4">
    <location>
        <begin position="425"/>
        <end position="434"/>
    </location>
</feature>
<dbReference type="PANTHER" id="PTHR46010:SF1">
    <property type="entry name" value="PROTEIN IWS1 HOMOLOG"/>
    <property type="match status" value="1"/>
</dbReference>
<dbReference type="InterPro" id="IPR035441">
    <property type="entry name" value="TFIIS/LEDGF_dom_sf"/>
</dbReference>
<dbReference type="PANTHER" id="PTHR46010">
    <property type="entry name" value="PROTEIN IWS1 HOMOLOG"/>
    <property type="match status" value="1"/>
</dbReference>
<dbReference type="InterPro" id="IPR051037">
    <property type="entry name" value="RNAPII_TF_IWS1"/>
</dbReference>
<comment type="similarity">
    <text evidence="2">Belongs to the IWS1 family.</text>
</comment>
<feature type="compositionally biased region" description="Basic and acidic residues" evidence="4">
    <location>
        <begin position="175"/>
        <end position="184"/>
    </location>
</feature>
<dbReference type="Proteomes" id="UP000245946">
    <property type="component" value="Unassembled WGS sequence"/>
</dbReference>
<feature type="domain" description="TFIIS N-terminal" evidence="5">
    <location>
        <begin position="270"/>
        <end position="347"/>
    </location>
</feature>
<sequence length="434" mass="47957">MADLMADLAPDSPLREPDSPGVSASMFGAHDAPDGEATGDSRGADVEGNLEAAGIVGAGKAAGGASTVLDSEGPEPQGEQEEQDAREAMDAEMNAGARDGEPGHVRQASAVEDMDEDNESSAKRPQPVEEEDEEEYQEREAERPKKKKSRAVSPERSASPVEQRAPDAELGQAEQAERRRRELDLAIQAATRPTKKRPRKKKDDEVDLDQAADDEVAQIRDRMIAAANDDHTANDEKRPATNKLRMLGVVVDTLQKSHLQQSILDNNLLDGVRRWLEPLPDKSLPSLNIQRAFFPILLGMEIDTISLKMSGLGKVVLFYSMCGRVEAGIRRIADRLIENWSRPILKRSASYRDRQQQTKAMSYERPIAMEFIPETMNAASQSRRNAQPPPPVTGRDFLYAPVSQVAGSQDDSHRARAANHDRLNKFKRSLREKK</sequence>
<dbReference type="GO" id="GO:0005634">
    <property type="term" value="C:nucleus"/>
    <property type="evidence" value="ECO:0007669"/>
    <property type="project" value="UniProtKB-SubCell"/>
</dbReference>
<dbReference type="AlphaFoldDB" id="A0A316Z4H6"/>
<dbReference type="GO" id="GO:0016973">
    <property type="term" value="P:poly(A)+ mRNA export from nucleus"/>
    <property type="evidence" value="ECO:0007669"/>
    <property type="project" value="TreeGrafter"/>
</dbReference>